<comment type="caution">
    <text evidence="1">The sequence shown here is derived from an EMBL/GenBank/DDBJ whole genome shotgun (WGS) entry which is preliminary data.</text>
</comment>
<reference evidence="1 2" key="1">
    <citation type="submission" date="2022-11" db="EMBL/GenBank/DDBJ databases">
        <title>Viruses from the air-sea interface of a natural surface slick.</title>
        <authorList>
            <person name="Rahlff J."/>
            <person name="Holmfeldt K."/>
        </authorList>
    </citation>
    <scope>NUCLEOTIDE SEQUENCE [LARGE SCALE GENOMIC DNA]</scope>
    <source>
        <strain evidence="1 2">SMS4</strain>
    </source>
</reference>
<dbReference type="EMBL" id="JAPJDZ010000227">
    <property type="protein sequence ID" value="MDP5138635.1"/>
    <property type="molecule type" value="Genomic_DNA"/>
</dbReference>
<accession>A0ABT9I5H7</accession>
<evidence type="ECO:0000313" key="1">
    <source>
        <dbReference type="EMBL" id="MDP5138635.1"/>
    </source>
</evidence>
<organism evidence="1 2">
    <name type="scientific">Rheinheimera baltica</name>
    <dbReference type="NCBI Taxonomy" id="67576"/>
    <lineage>
        <taxon>Bacteria</taxon>
        <taxon>Pseudomonadati</taxon>
        <taxon>Pseudomonadota</taxon>
        <taxon>Gammaproteobacteria</taxon>
        <taxon>Chromatiales</taxon>
        <taxon>Chromatiaceae</taxon>
        <taxon>Rheinheimera</taxon>
    </lineage>
</organism>
<evidence type="ECO:0000313" key="2">
    <source>
        <dbReference type="Proteomes" id="UP001231109"/>
    </source>
</evidence>
<name>A0ABT9I5H7_9GAMM</name>
<proteinExistence type="predicted"/>
<protein>
    <submittedName>
        <fullName evidence="1">Uncharacterized protein</fullName>
    </submittedName>
</protein>
<keyword evidence="2" id="KW-1185">Reference proteome</keyword>
<gene>
    <name evidence="1" type="ORF">ORJ04_22055</name>
</gene>
<dbReference type="Proteomes" id="UP001231109">
    <property type="component" value="Unassembled WGS sequence"/>
</dbReference>
<sequence>MFELIEGEGMTLLREMHTSLGDWETRYILEAFSNEKARLMKINQTSEDEDFAADAGNDYIELAGFYQRFEAEAVAVFGEQIKNFSRELL</sequence>
<dbReference type="RefSeq" id="WP_305977749.1">
    <property type="nucleotide sequence ID" value="NZ_JAPJDZ010000227.1"/>
</dbReference>